<comment type="caution">
    <text evidence="2">The sequence shown here is derived from an EMBL/GenBank/DDBJ whole genome shotgun (WGS) entry which is preliminary data.</text>
</comment>
<dbReference type="PROSITE" id="PS50048">
    <property type="entry name" value="ZN2_CY6_FUNGAL_2"/>
    <property type="match status" value="1"/>
</dbReference>
<dbReference type="PROSITE" id="PS00463">
    <property type="entry name" value="ZN2_CY6_FUNGAL_1"/>
    <property type="match status" value="1"/>
</dbReference>
<dbReference type="Proteomes" id="UP000193642">
    <property type="component" value="Unassembled WGS sequence"/>
</dbReference>
<evidence type="ECO:0000313" key="2">
    <source>
        <dbReference type="EMBL" id="ORY51067.1"/>
    </source>
</evidence>
<accession>A0A1Y2CVR9</accession>
<dbReference type="OrthoDB" id="5226580at2759"/>
<reference evidence="2 3" key="1">
    <citation type="submission" date="2016-07" db="EMBL/GenBank/DDBJ databases">
        <title>Pervasive Adenine N6-methylation of Active Genes in Fungi.</title>
        <authorList>
            <consortium name="DOE Joint Genome Institute"/>
            <person name="Mondo S.J."/>
            <person name="Dannebaum R.O."/>
            <person name="Kuo R.C."/>
            <person name="Labutti K."/>
            <person name="Haridas S."/>
            <person name="Kuo A."/>
            <person name="Salamov A."/>
            <person name="Ahrendt S.R."/>
            <person name="Lipzen A."/>
            <person name="Sullivan W."/>
            <person name="Andreopoulos W.B."/>
            <person name="Clum A."/>
            <person name="Lindquist E."/>
            <person name="Daum C."/>
            <person name="Ramamoorthy G.K."/>
            <person name="Gryganskyi A."/>
            <person name="Culley D."/>
            <person name="Magnuson J.K."/>
            <person name="James T.Y."/>
            <person name="O'Malley M.A."/>
            <person name="Stajich J.E."/>
            <person name="Spatafora J.W."/>
            <person name="Visel A."/>
            <person name="Grigoriev I.V."/>
        </authorList>
    </citation>
    <scope>NUCLEOTIDE SEQUENCE [LARGE SCALE GENOMIC DNA]</scope>
    <source>
        <strain evidence="2 3">JEL800</strain>
    </source>
</reference>
<dbReference type="GO" id="GO:0000981">
    <property type="term" value="F:DNA-binding transcription factor activity, RNA polymerase II-specific"/>
    <property type="evidence" value="ECO:0007669"/>
    <property type="project" value="InterPro"/>
</dbReference>
<dbReference type="AlphaFoldDB" id="A0A1Y2CVR9"/>
<dbReference type="Pfam" id="PF00172">
    <property type="entry name" value="Zn_clus"/>
    <property type="match status" value="1"/>
</dbReference>
<gene>
    <name evidence="2" type="ORF">BCR33DRAFT_502183</name>
</gene>
<feature type="domain" description="Zn(2)-C6 fungal-type" evidence="1">
    <location>
        <begin position="50"/>
        <end position="82"/>
    </location>
</feature>
<dbReference type="GO" id="GO:0008270">
    <property type="term" value="F:zinc ion binding"/>
    <property type="evidence" value="ECO:0007669"/>
    <property type="project" value="InterPro"/>
</dbReference>
<sequence length="114" mass="13134">MPKSVRVCLSCQKVRRKCVPTQTESCERCLRMNKPCEYNDPAPVVLRWKACVRCHNSHVKCNPGADGGPCERCLRLDASCSMLMETWWMHLLILIVTQATSRRCRVLDSRCNYT</sequence>
<evidence type="ECO:0000313" key="3">
    <source>
        <dbReference type="Proteomes" id="UP000193642"/>
    </source>
</evidence>
<organism evidence="2 3">
    <name type="scientific">Rhizoclosmatium globosum</name>
    <dbReference type="NCBI Taxonomy" id="329046"/>
    <lineage>
        <taxon>Eukaryota</taxon>
        <taxon>Fungi</taxon>
        <taxon>Fungi incertae sedis</taxon>
        <taxon>Chytridiomycota</taxon>
        <taxon>Chytridiomycota incertae sedis</taxon>
        <taxon>Chytridiomycetes</taxon>
        <taxon>Chytridiales</taxon>
        <taxon>Chytriomycetaceae</taxon>
        <taxon>Rhizoclosmatium</taxon>
    </lineage>
</organism>
<dbReference type="SMART" id="SM00066">
    <property type="entry name" value="GAL4"/>
    <property type="match status" value="2"/>
</dbReference>
<dbReference type="EMBL" id="MCGO01000006">
    <property type="protein sequence ID" value="ORY51067.1"/>
    <property type="molecule type" value="Genomic_DNA"/>
</dbReference>
<evidence type="ECO:0000259" key="1">
    <source>
        <dbReference type="PROSITE" id="PS50048"/>
    </source>
</evidence>
<dbReference type="InterPro" id="IPR001138">
    <property type="entry name" value="Zn2Cys6_DnaBD"/>
</dbReference>
<name>A0A1Y2CVR9_9FUNG</name>
<dbReference type="Gene3D" id="4.10.240.10">
    <property type="entry name" value="Zn(2)-C6 fungal-type DNA-binding domain"/>
    <property type="match status" value="1"/>
</dbReference>
<dbReference type="SUPFAM" id="SSF57701">
    <property type="entry name" value="Zn2/Cys6 DNA-binding domain"/>
    <property type="match status" value="2"/>
</dbReference>
<dbReference type="InterPro" id="IPR036864">
    <property type="entry name" value="Zn2-C6_fun-type_DNA-bd_sf"/>
</dbReference>
<proteinExistence type="predicted"/>
<keyword evidence="3" id="KW-1185">Reference proteome</keyword>
<protein>
    <recommendedName>
        <fullName evidence="1">Zn(2)-C6 fungal-type domain-containing protein</fullName>
    </recommendedName>
</protein>